<dbReference type="GO" id="GO:0005634">
    <property type="term" value="C:nucleus"/>
    <property type="evidence" value="ECO:0007669"/>
    <property type="project" value="TreeGrafter"/>
</dbReference>
<dbReference type="GO" id="GO:0008237">
    <property type="term" value="F:metallopeptidase activity"/>
    <property type="evidence" value="ECO:0007669"/>
    <property type="project" value="TreeGrafter"/>
</dbReference>
<dbReference type="PANTHER" id="PTHR46622">
    <property type="entry name" value="DNA-DEPENDENT METALLOPROTEASE WSS1"/>
    <property type="match status" value="1"/>
</dbReference>
<dbReference type="PROSITE" id="PS51397">
    <property type="entry name" value="WLM"/>
    <property type="match status" value="1"/>
</dbReference>
<evidence type="ECO:0000256" key="2">
    <source>
        <dbReference type="SAM" id="Phobius"/>
    </source>
</evidence>
<dbReference type="GO" id="GO:0006281">
    <property type="term" value="P:DNA repair"/>
    <property type="evidence" value="ECO:0007669"/>
    <property type="project" value="TreeGrafter"/>
</dbReference>
<dbReference type="Gene3D" id="3.40.50.2000">
    <property type="entry name" value="Glycogen Phosphorylase B"/>
    <property type="match status" value="1"/>
</dbReference>
<reference evidence="4" key="1">
    <citation type="submission" date="2022-05" db="EMBL/GenBank/DDBJ databases">
        <title>The Musa troglodytarum L. genome provides insights into the mechanism of non-climacteric behaviour and enrichment of carotenoids.</title>
        <authorList>
            <person name="Wang J."/>
        </authorList>
    </citation>
    <scope>NUCLEOTIDE SEQUENCE</scope>
    <source>
        <tissue evidence="4">Leaf</tissue>
    </source>
</reference>
<dbReference type="SUPFAM" id="SSF53756">
    <property type="entry name" value="UDP-Glycosyltransferase/glycogen phosphorylase"/>
    <property type="match status" value="1"/>
</dbReference>
<feature type="compositionally biased region" description="Polar residues" evidence="1">
    <location>
        <begin position="228"/>
        <end position="238"/>
    </location>
</feature>
<name>A0A9E7I1M1_9LILI</name>
<gene>
    <name evidence="4" type="ORF">MUK42_25358</name>
</gene>
<keyword evidence="2" id="KW-1133">Transmembrane helix</keyword>
<keyword evidence="2" id="KW-0812">Transmembrane</keyword>
<sequence length="601" mass="65335">MNLHDLNKVWEIKALKKPGEEEARRLLDRIAKQVQPIMRRRNWKVKLLSEFCPANPALLGLNVGGGAQVKLRLRRANRDWDFFPFEQVLDTMLHELCHIEHGPHNAAFYKLWDELRKECEELVAKGITGTGQGFDAPGRRLGGFSRQPPVSSLRQAAVAAAAKRARIGALLPSGPKRLGGNSEIMDALAPIQAAAMAAERRMYDDIWCGSVSDEPTGAVESISGISKYPSSTEQGDSSRTSDRVRGEGFVLRGPGNIDKVGSSSYSKCKNHESTTDCLSGGSSVAGGSTSHYPKDGGEDQAIWECSLCTLFNQFVDGIFGMAFGSLSNGIPFLCLSLLVKERNAGHYFSGLHCGFISMDINLFPACVLQAITLVSHAMAFAFVRPYPAQLHVALSPAPSQPHRPALRPRLRHRASALPWAEGQFPDLRLVRIADGMPEGRVASEREMIRMFLVAMPGCPLAGLDAAVSCVVSDAFLWMVGEAAEAAGVPWVPLYTDGPASLAAHFRTELFRDVLEVRERAIVRREQQLHFIPGRSAHRVCDLPEGIVFGPVDSSFSCLLHRMGQNVSKAAAGLVNICEGLDPAINAELAASFTDYLPSAPS</sequence>
<dbReference type="InterPro" id="IPR013536">
    <property type="entry name" value="WLM_dom"/>
</dbReference>
<accession>A0A9E7I1M1</accession>
<dbReference type="PANTHER" id="PTHR46622:SF1">
    <property type="entry name" value="DNA-DEPENDENT METALLOPROTEASE WSS1"/>
    <property type="match status" value="1"/>
</dbReference>
<dbReference type="Proteomes" id="UP001055439">
    <property type="component" value="Chromosome 9"/>
</dbReference>
<evidence type="ECO:0000313" key="5">
    <source>
        <dbReference type="Proteomes" id="UP001055439"/>
    </source>
</evidence>
<organism evidence="4 5">
    <name type="scientific">Musa troglodytarum</name>
    <name type="common">fe'i banana</name>
    <dbReference type="NCBI Taxonomy" id="320322"/>
    <lineage>
        <taxon>Eukaryota</taxon>
        <taxon>Viridiplantae</taxon>
        <taxon>Streptophyta</taxon>
        <taxon>Embryophyta</taxon>
        <taxon>Tracheophyta</taxon>
        <taxon>Spermatophyta</taxon>
        <taxon>Magnoliopsida</taxon>
        <taxon>Liliopsida</taxon>
        <taxon>Zingiberales</taxon>
        <taxon>Musaceae</taxon>
        <taxon>Musa</taxon>
    </lineage>
</organism>
<protein>
    <submittedName>
        <fullName evidence="4">WLM domain</fullName>
    </submittedName>
</protein>
<keyword evidence="2" id="KW-0472">Membrane</keyword>
<dbReference type="EMBL" id="CP097511">
    <property type="protein sequence ID" value="URE44021.1"/>
    <property type="molecule type" value="Genomic_DNA"/>
</dbReference>
<dbReference type="AlphaFoldDB" id="A0A9E7I1M1"/>
<proteinExistence type="predicted"/>
<feature type="domain" description="WLM" evidence="3">
    <location>
        <begin position="1"/>
        <end position="203"/>
    </location>
</feature>
<dbReference type="Pfam" id="PF08325">
    <property type="entry name" value="WLM"/>
    <property type="match status" value="1"/>
</dbReference>
<dbReference type="InterPro" id="IPR053000">
    <property type="entry name" value="WSS1-like_metalloprotease"/>
</dbReference>
<evidence type="ECO:0000259" key="3">
    <source>
        <dbReference type="PROSITE" id="PS51397"/>
    </source>
</evidence>
<feature type="non-terminal residue" evidence="4">
    <location>
        <position position="601"/>
    </location>
</feature>
<feature type="transmembrane region" description="Helical" evidence="2">
    <location>
        <begin position="318"/>
        <end position="339"/>
    </location>
</feature>
<feature type="region of interest" description="Disordered" evidence="1">
    <location>
        <begin position="218"/>
        <end position="248"/>
    </location>
</feature>
<dbReference type="OrthoDB" id="261960at2759"/>
<evidence type="ECO:0000256" key="1">
    <source>
        <dbReference type="SAM" id="MobiDB-lite"/>
    </source>
</evidence>
<feature type="transmembrane region" description="Helical" evidence="2">
    <location>
        <begin position="360"/>
        <end position="383"/>
    </location>
</feature>
<evidence type="ECO:0000313" key="4">
    <source>
        <dbReference type="EMBL" id="URE44021.1"/>
    </source>
</evidence>
<keyword evidence="5" id="KW-1185">Reference proteome</keyword>